<proteinExistence type="predicted"/>
<evidence type="ECO:0000256" key="1">
    <source>
        <dbReference type="SAM" id="SignalP"/>
    </source>
</evidence>
<evidence type="ECO:0000313" key="2">
    <source>
        <dbReference type="EMBL" id="BBL72082.1"/>
    </source>
</evidence>
<protein>
    <submittedName>
        <fullName evidence="2">Uncharacterized protein</fullName>
    </submittedName>
</protein>
<gene>
    <name evidence="2" type="ORF">MoryE10_26880</name>
</gene>
<reference evidence="2" key="1">
    <citation type="submission" date="2019-06" db="EMBL/GenBank/DDBJ databases">
        <title>Complete genome sequence of Methylogaea oryzae strain JCM16910.</title>
        <authorList>
            <person name="Asakawa S."/>
        </authorList>
    </citation>
    <scope>NUCLEOTIDE SEQUENCE</scope>
    <source>
        <strain evidence="2">E10</strain>
    </source>
</reference>
<feature type="chain" id="PRO_5034823894" evidence="1">
    <location>
        <begin position="23"/>
        <end position="180"/>
    </location>
</feature>
<sequence>MTNRAIRNTFLALAVCASSARAEPVPEFAPSPIPPKKASCAFKSGDKGVRINGTVIFEPTESLNNIARMGTCEVFRFSDQYVFLAAMYDTQPEDGLYPAGKTVLELAVLNKEFNRYQSVFNTIRDATDAEACKGGAAGAIALSWGYSSKNQAVPVVGIPSCDASGMSYYVYDPVKGFAPF</sequence>
<feature type="signal peptide" evidence="1">
    <location>
        <begin position="1"/>
        <end position="22"/>
    </location>
</feature>
<dbReference type="KEGG" id="moz:MoryE10_26880"/>
<evidence type="ECO:0000313" key="3">
    <source>
        <dbReference type="Proteomes" id="UP000824988"/>
    </source>
</evidence>
<dbReference type="AlphaFoldDB" id="A0A8D4VQX9"/>
<accession>A0A8D4VQX9</accession>
<organism evidence="2 3">
    <name type="scientific">Methylogaea oryzae</name>
    <dbReference type="NCBI Taxonomy" id="1295382"/>
    <lineage>
        <taxon>Bacteria</taxon>
        <taxon>Pseudomonadati</taxon>
        <taxon>Pseudomonadota</taxon>
        <taxon>Gammaproteobacteria</taxon>
        <taxon>Methylococcales</taxon>
        <taxon>Methylococcaceae</taxon>
        <taxon>Methylogaea</taxon>
    </lineage>
</organism>
<keyword evidence="3" id="KW-1185">Reference proteome</keyword>
<dbReference type="Proteomes" id="UP000824988">
    <property type="component" value="Chromosome"/>
</dbReference>
<keyword evidence="1" id="KW-0732">Signal</keyword>
<dbReference type="EMBL" id="AP019782">
    <property type="protein sequence ID" value="BBL72082.1"/>
    <property type="molecule type" value="Genomic_DNA"/>
</dbReference>
<name>A0A8D4VQX9_9GAMM</name>